<keyword evidence="2 5" id="KW-0812">Transmembrane</keyword>
<keyword evidence="7" id="KW-1185">Reference proteome</keyword>
<dbReference type="AlphaFoldDB" id="A0AAI8HSN9"/>
<organism evidence="6 7">
    <name type="scientific">Bacillus siamensis</name>
    <dbReference type="NCBI Taxonomy" id="659243"/>
    <lineage>
        <taxon>Bacteria</taxon>
        <taxon>Bacillati</taxon>
        <taxon>Bacillota</taxon>
        <taxon>Bacilli</taxon>
        <taxon>Bacillales</taxon>
        <taxon>Bacillaceae</taxon>
        <taxon>Bacillus</taxon>
        <taxon>Bacillus amyloliquefaciens group</taxon>
    </lineage>
</organism>
<evidence type="ECO:0000256" key="5">
    <source>
        <dbReference type="SAM" id="Phobius"/>
    </source>
</evidence>
<evidence type="ECO:0000313" key="6">
    <source>
        <dbReference type="EMBL" id="AUJ79427.1"/>
    </source>
</evidence>
<proteinExistence type="predicted"/>
<accession>A0AAI8HSN9</accession>
<dbReference type="EMBL" id="CP025001">
    <property type="protein sequence ID" value="AUJ79427.1"/>
    <property type="molecule type" value="Genomic_DNA"/>
</dbReference>
<comment type="subcellular location">
    <subcellularLocation>
        <location evidence="1">Membrane</location>
        <topology evidence="1">Multi-pass membrane protein</topology>
    </subcellularLocation>
</comment>
<feature type="transmembrane region" description="Helical" evidence="5">
    <location>
        <begin position="22"/>
        <end position="42"/>
    </location>
</feature>
<dbReference type="Proteomes" id="UP000234366">
    <property type="component" value="Chromosome"/>
</dbReference>
<evidence type="ECO:0000313" key="7">
    <source>
        <dbReference type="Proteomes" id="UP000234366"/>
    </source>
</evidence>
<dbReference type="GO" id="GO:0016020">
    <property type="term" value="C:membrane"/>
    <property type="evidence" value="ECO:0007669"/>
    <property type="project" value="UniProtKB-SubCell"/>
</dbReference>
<dbReference type="Pfam" id="PF07681">
    <property type="entry name" value="DoxX"/>
    <property type="match status" value="1"/>
</dbReference>
<evidence type="ECO:0000256" key="4">
    <source>
        <dbReference type="ARBA" id="ARBA00023136"/>
    </source>
</evidence>
<sequence length="49" mass="5319">MENYTDDVAALTPFIPDALVPIAGWIATIFETILGILLIIGFKTRITAV</sequence>
<gene>
    <name evidence="6" type="ORF">CWD84_19420</name>
</gene>
<evidence type="ECO:0000256" key="3">
    <source>
        <dbReference type="ARBA" id="ARBA00022989"/>
    </source>
</evidence>
<dbReference type="KEGG" id="bsia:CWD84_19420"/>
<evidence type="ECO:0000256" key="2">
    <source>
        <dbReference type="ARBA" id="ARBA00022692"/>
    </source>
</evidence>
<dbReference type="RefSeq" id="WP_082761674.1">
    <property type="nucleotide sequence ID" value="NZ_CP101610.1"/>
</dbReference>
<name>A0AAI8HSN9_9BACI</name>
<keyword evidence="4 5" id="KW-0472">Membrane</keyword>
<protein>
    <submittedName>
        <fullName evidence="6">DoxX family membrane protein</fullName>
    </submittedName>
</protein>
<reference evidence="6 7" key="1">
    <citation type="submission" date="2017-11" db="EMBL/GenBank/DDBJ databases">
        <title>Genome sequence and genome mining of multiple bioactive secondary metabolites from a deep sea-derived Bacillus siamensis SCSIO 05746.</title>
        <authorList>
            <person name="Pan H.-Q."/>
            <person name="Ju J.-H."/>
        </authorList>
    </citation>
    <scope>NUCLEOTIDE SEQUENCE [LARGE SCALE GENOMIC DNA]</scope>
    <source>
        <strain evidence="6 7">SCSIO 05746</strain>
    </source>
</reference>
<keyword evidence="3 5" id="KW-1133">Transmembrane helix</keyword>
<dbReference type="InterPro" id="IPR032808">
    <property type="entry name" value="DoxX"/>
</dbReference>
<evidence type="ECO:0000256" key="1">
    <source>
        <dbReference type="ARBA" id="ARBA00004141"/>
    </source>
</evidence>